<dbReference type="CDD" id="cd07302">
    <property type="entry name" value="CHD"/>
    <property type="match status" value="2"/>
</dbReference>
<name>A0A7C4YHW9_UNCW3</name>
<feature type="domain" description="Guanylate cyclase" evidence="3">
    <location>
        <begin position="262"/>
        <end position="379"/>
    </location>
</feature>
<dbReference type="InterPro" id="IPR029787">
    <property type="entry name" value="Nucleotide_cyclase"/>
</dbReference>
<dbReference type="GO" id="GO:0005524">
    <property type="term" value="F:ATP binding"/>
    <property type="evidence" value="ECO:0007669"/>
    <property type="project" value="UniProtKB-KW"/>
</dbReference>
<keyword evidence="1" id="KW-0547">Nucleotide-binding</keyword>
<dbReference type="InterPro" id="IPR027417">
    <property type="entry name" value="P-loop_NTPase"/>
</dbReference>
<dbReference type="Pfam" id="PF00211">
    <property type="entry name" value="Guanylate_cyc"/>
    <property type="match status" value="2"/>
</dbReference>
<dbReference type="AlphaFoldDB" id="A0A7C4YHW9"/>
<feature type="domain" description="Guanylate cyclase" evidence="3">
    <location>
        <begin position="37"/>
        <end position="171"/>
    </location>
</feature>
<dbReference type="GO" id="GO:0005737">
    <property type="term" value="C:cytoplasm"/>
    <property type="evidence" value="ECO:0007669"/>
    <property type="project" value="TreeGrafter"/>
</dbReference>
<reference evidence="4" key="1">
    <citation type="journal article" date="2020" name="mSystems">
        <title>Genome- and Community-Level Interaction Insights into Carbon Utilization and Element Cycling Functions of Hydrothermarchaeota in Hydrothermal Sediment.</title>
        <authorList>
            <person name="Zhou Z."/>
            <person name="Liu Y."/>
            <person name="Xu W."/>
            <person name="Pan J."/>
            <person name="Luo Z.H."/>
            <person name="Li M."/>
        </authorList>
    </citation>
    <scope>NUCLEOTIDE SEQUENCE [LARGE SCALE GENOMIC DNA]</scope>
    <source>
        <strain evidence="4">SpSt-780</strain>
    </source>
</reference>
<dbReference type="InterPro" id="IPR041664">
    <property type="entry name" value="AAA_16"/>
</dbReference>
<sequence>MDIKKEQIVHSIASFLPYSFISSKGRLKKDYEIFNSVLLFADISGFTAMSEKLATLGKEGSEEVNKIINRFFEPLINVIYKWDGDIYCFGGDAFLAFFPEENGKEKASRRGLNASLEIMKFVKSHTKVETKLGDFSIRVHIGLTKGNVYFQDLKNEFFLGGKVANYLMEIIDYAEPGEIVVSSEIKNELKDINFEKVKDVWKYTGSKKLLKTEEKIKKTLIEEIQNIENYIPEWLLKRIELKPYFDYKDGEHRKITIVFLHFSGIPYDENPENAKKLLQSYYEIVKETIEKYDGWISRLDVYKDSERILAVFGFPFAHEDDEKRAVLFTYEIFNRKELKNLNLRGGINSGSVFAAPVGSSLRREYTILGDAVNIAARFAAKAENRTIVVGENIFNKTFSIFDYEFLGEKEYKGKSEKIKTYKLYKKKEIEKKTLTKWISESERIVGREKEIEEIKNSLKISSGGKGRILCIAGEPGIGKSRLVQELIRLSLKEGFYILQGNCISYGSAFSYHPWIDILNDFFNLLPEDSVKTRMEKIKEKTAKVDKKLIDWLPVIGEVMGIPFPETSLTKYIDAKLRKQRVFDIIFDFIKFNAKDKPVALIIEDLHWADTASVELVNYIGRNIENLPIFFTLVYRPLKKKEEFLEKEWTKEIILKELPSEKSIELVENLLGIKDIPDELKKIIINKSQGNPFYIEELVKSLIEQGYIIEEKGWKFTGDFKSIEIPDTVEAVILSRIDRLKLEDRNVLQVASILGREFDEFLIKGIYPEQKTLKKSLSNLERLDLIKQEKGEGEYKYFFKHILTQEVAYGTLSFARKKELHCKVGSFLETELKDRKDEFVGLLSYHFYLGEDYDKSLLYSVEAGEKAKKVYANEEAIEFFTRAIDSYEKLEGSEKIKK</sequence>
<comment type="caution">
    <text evidence="4">The sequence shown here is derived from an EMBL/GenBank/DDBJ whole genome shotgun (WGS) entry which is preliminary data.</text>
</comment>
<protein>
    <submittedName>
        <fullName evidence="4">Adenylate/guanylate cyclase domain-containing protein</fullName>
    </submittedName>
</protein>
<evidence type="ECO:0000256" key="2">
    <source>
        <dbReference type="ARBA" id="ARBA00022840"/>
    </source>
</evidence>
<proteinExistence type="predicted"/>
<dbReference type="PANTHER" id="PTHR16305:SF28">
    <property type="entry name" value="GUANYLATE CYCLASE DOMAIN-CONTAINING PROTEIN"/>
    <property type="match status" value="1"/>
</dbReference>
<dbReference type="GO" id="GO:0009190">
    <property type="term" value="P:cyclic nucleotide biosynthetic process"/>
    <property type="evidence" value="ECO:0007669"/>
    <property type="project" value="InterPro"/>
</dbReference>
<dbReference type="GO" id="GO:0035556">
    <property type="term" value="P:intracellular signal transduction"/>
    <property type="evidence" value="ECO:0007669"/>
    <property type="project" value="InterPro"/>
</dbReference>
<dbReference type="Gene3D" id="3.30.70.1230">
    <property type="entry name" value="Nucleotide cyclase"/>
    <property type="match status" value="2"/>
</dbReference>
<dbReference type="GO" id="GO:0004016">
    <property type="term" value="F:adenylate cyclase activity"/>
    <property type="evidence" value="ECO:0007669"/>
    <property type="project" value="UniProtKB-ARBA"/>
</dbReference>
<dbReference type="InterPro" id="IPR001054">
    <property type="entry name" value="A/G_cyclase"/>
</dbReference>
<dbReference type="SMART" id="SM00044">
    <property type="entry name" value="CYCc"/>
    <property type="match status" value="1"/>
</dbReference>
<dbReference type="PROSITE" id="PS50125">
    <property type="entry name" value="GUANYLATE_CYCLASE_2"/>
    <property type="match status" value="2"/>
</dbReference>
<gene>
    <name evidence="4" type="ORF">ENV67_03390</name>
</gene>
<dbReference type="SUPFAM" id="SSF55073">
    <property type="entry name" value="Nucleotide cyclase"/>
    <property type="match status" value="2"/>
</dbReference>
<organism evidence="4">
    <name type="scientific">candidate division WOR-3 bacterium</name>
    <dbReference type="NCBI Taxonomy" id="2052148"/>
    <lineage>
        <taxon>Bacteria</taxon>
        <taxon>Bacteria division WOR-3</taxon>
    </lineage>
</organism>
<dbReference type="Pfam" id="PF13191">
    <property type="entry name" value="AAA_16"/>
    <property type="match status" value="1"/>
</dbReference>
<evidence type="ECO:0000259" key="3">
    <source>
        <dbReference type="PROSITE" id="PS50125"/>
    </source>
</evidence>
<evidence type="ECO:0000313" key="4">
    <source>
        <dbReference type="EMBL" id="HGW91569.1"/>
    </source>
</evidence>
<dbReference type="PANTHER" id="PTHR16305">
    <property type="entry name" value="TESTICULAR SOLUBLE ADENYLYL CYCLASE"/>
    <property type="match status" value="1"/>
</dbReference>
<dbReference type="EMBL" id="DTHG01000040">
    <property type="protein sequence ID" value="HGW91569.1"/>
    <property type="molecule type" value="Genomic_DNA"/>
</dbReference>
<dbReference type="Gene3D" id="3.40.50.300">
    <property type="entry name" value="P-loop containing nucleotide triphosphate hydrolases"/>
    <property type="match status" value="1"/>
</dbReference>
<keyword evidence="2" id="KW-0067">ATP-binding</keyword>
<evidence type="ECO:0000256" key="1">
    <source>
        <dbReference type="ARBA" id="ARBA00022741"/>
    </source>
</evidence>
<accession>A0A7C4YHW9</accession>
<dbReference type="SUPFAM" id="SSF52540">
    <property type="entry name" value="P-loop containing nucleoside triphosphate hydrolases"/>
    <property type="match status" value="1"/>
</dbReference>